<keyword evidence="2" id="KW-1185">Reference proteome</keyword>
<name>A0A8C3JW48_9CHAR</name>
<evidence type="ECO:0000313" key="2">
    <source>
        <dbReference type="Proteomes" id="UP000694419"/>
    </source>
</evidence>
<proteinExistence type="predicted"/>
<sequence>SDLSKYNGFMKSGTSLQILQATGPLTSSNVKCTGSVRYTRLDSLLIEAAMTWELTAIVLFRPAKSLPSFMVAFSVLRKRPKLL</sequence>
<reference evidence="1" key="1">
    <citation type="submission" date="2025-08" db="UniProtKB">
        <authorList>
            <consortium name="Ensembl"/>
        </authorList>
    </citation>
    <scope>IDENTIFICATION</scope>
</reference>
<organism evidence="1 2">
    <name type="scientific">Calidris pygmaea</name>
    <name type="common">Spoon-billed sandpiper</name>
    <dbReference type="NCBI Taxonomy" id="425635"/>
    <lineage>
        <taxon>Eukaryota</taxon>
        <taxon>Metazoa</taxon>
        <taxon>Chordata</taxon>
        <taxon>Craniata</taxon>
        <taxon>Vertebrata</taxon>
        <taxon>Euteleostomi</taxon>
        <taxon>Archelosauria</taxon>
        <taxon>Archosauria</taxon>
        <taxon>Dinosauria</taxon>
        <taxon>Saurischia</taxon>
        <taxon>Theropoda</taxon>
        <taxon>Coelurosauria</taxon>
        <taxon>Aves</taxon>
        <taxon>Neognathae</taxon>
        <taxon>Neoaves</taxon>
        <taxon>Charadriiformes</taxon>
        <taxon>Scolopacidae</taxon>
        <taxon>Calidris</taxon>
    </lineage>
</organism>
<dbReference type="Proteomes" id="UP000694419">
    <property type="component" value="Unplaced"/>
</dbReference>
<accession>A0A8C3JW48</accession>
<dbReference type="AlphaFoldDB" id="A0A8C3JW48"/>
<reference evidence="1" key="2">
    <citation type="submission" date="2025-09" db="UniProtKB">
        <authorList>
            <consortium name="Ensembl"/>
        </authorList>
    </citation>
    <scope>IDENTIFICATION</scope>
</reference>
<dbReference type="Ensembl" id="ENSCPGT00000016222.1">
    <property type="protein sequence ID" value="ENSCPGP00000014798.1"/>
    <property type="gene ID" value="ENSCPGG00000010444.1"/>
</dbReference>
<evidence type="ECO:0000313" key="1">
    <source>
        <dbReference type="Ensembl" id="ENSCPGP00000014798.1"/>
    </source>
</evidence>
<protein>
    <submittedName>
        <fullName evidence="1">Uncharacterized protein</fullName>
    </submittedName>
</protein>